<gene>
    <name evidence="1" type="ORF">ARALYDRAFT_891100</name>
</gene>
<dbReference type="HOGENOM" id="CLU_2457832_0_0_1"/>
<evidence type="ECO:0000313" key="2">
    <source>
        <dbReference type="Proteomes" id="UP000008694"/>
    </source>
</evidence>
<dbReference type="KEGG" id="aly:9329899"/>
<dbReference type="AlphaFoldDB" id="D7KKB1"/>
<dbReference type="EMBL" id="GL348713">
    <property type="protein sequence ID" value="EFH67392.1"/>
    <property type="molecule type" value="Genomic_DNA"/>
</dbReference>
<dbReference type="Proteomes" id="UP000008694">
    <property type="component" value="Unassembled WGS sequence"/>
</dbReference>
<protein>
    <submittedName>
        <fullName evidence="1">Uncharacterized protein</fullName>
    </submittedName>
</protein>
<dbReference type="eggNOG" id="KOG0014">
    <property type="taxonomic scope" value="Eukaryota"/>
</dbReference>
<evidence type="ECO:0000313" key="1">
    <source>
        <dbReference type="EMBL" id="EFH67392.1"/>
    </source>
</evidence>
<sequence>MNLSQNQQEPVQYQALVDFNNQIQHGISDMNLNQNMTLDTNQYPFQHEPCMNMLMEYPHQDVGYVGFTVTGHMPSTTTNVYVPYINNHL</sequence>
<reference evidence="2" key="1">
    <citation type="journal article" date="2011" name="Nat. Genet.">
        <title>The Arabidopsis lyrata genome sequence and the basis of rapid genome size change.</title>
        <authorList>
            <person name="Hu T.T."/>
            <person name="Pattyn P."/>
            <person name="Bakker E.G."/>
            <person name="Cao J."/>
            <person name="Cheng J.-F."/>
            <person name="Clark R.M."/>
            <person name="Fahlgren N."/>
            <person name="Fawcett J.A."/>
            <person name="Grimwood J."/>
            <person name="Gundlach H."/>
            <person name="Haberer G."/>
            <person name="Hollister J.D."/>
            <person name="Ossowski S."/>
            <person name="Ottilar R.P."/>
            <person name="Salamov A.A."/>
            <person name="Schneeberger K."/>
            <person name="Spannagl M."/>
            <person name="Wang X."/>
            <person name="Yang L."/>
            <person name="Nasrallah M.E."/>
            <person name="Bergelson J."/>
            <person name="Carrington J.C."/>
            <person name="Gaut B.S."/>
            <person name="Schmutz J."/>
            <person name="Mayer K.F.X."/>
            <person name="Van de Peer Y."/>
            <person name="Grigoriev I.V."/>
            <person name="Nordborg M."/>
            <person name="Weigel D."/>
            <person name="Guo Y.-L."/>
        </authorList>
    </citation>
    <scope>NUCLEOTIDE SEQUENCE [LARGE SCALE GENOMIC DNA]</scope>
    <source>
        <strain evidence="2">cv. MN47</strain>
    </source>
</reference>
<name>D7KKB1_ARALL</name>
<organism evidence="2">
    <name type="scientific">Arabidopsis lyrata subsp. lyrata</name>
    <name type="common">Lyre-leaved rock-cress</name>
    <dbReference type="NCBI Taxonomy" id="81972"/>
    <lineage>
        <taxon>Eukaryota</taxon>
        <taxon>Viridiplantae</taxon>
        <taxon>Streptophyta</taxon>
        <taxon>Embryophyta</taxon>
        <taxon>Tracheophyta</taxon>
        <taxon>Spermatophyta</taxon>
        <taxon>Magnoliopsida</taxon>
        <taxon>eudicotyledons</taxon>
        <taxon>Gunneridae</taxon>
        <taxon>Pentapetalae</taxon>
        <taxon>rosids</taxon>
        <taxon>malvids</taxon>
        <taxon>Brassicales</taxon>
        <taxon>Brassicaceae</taxon>
        <taxon>Camelineae</taxon>
        <taxon>Arabidopsis</taxon>
    </lineage>
</organism>
<dbReference type="Gramene" id="scaffold_103894.1">
    <property type="protein sequence ID" value="scaffold_103894.1"/>
    <property type="gene ID" value="scaffold_103894.1"/>
</dbReference>
<proteinExistence type="predicted"/>
<accession>D7KKB1</accession>
<keyword evidence="2" id="KW-1185">Reference proteome</keyword>